<reference evidence="4 5" key="1">
    <citation type="submission" date="2019-07" db="EMBL/GenBank/DDBJ databases">
        <title>Genomes of Cafeteria roenbergensis.</title>
        <authorList>
            <person name="Fischer M.G."/>
            <person name="Hackl T."/>
            <person name="Roman M."/>
        </authorList>
    </citation>
    <scope>NUCLEOTIDE SEQUENCE [LARGE SCALE GENOMIC DNA]</scope>
    <source>
        <strain evidence="3 5">Cflag</strain>
        <strain evidence="2 4">RCC970-E3</strain>
    </source>
</reference>
<evidence type="ECO:0000313" key="4">
    <source>
        <dbReference type="Proteomes" id="UP000324907"/>
    </source>
</evidence>
<feature type="region of interest" description="Disordered" evidence="1">
    <location>
        <begin position="74"/>
        <end position="206"/>
    </location>
</feature>
<accession>A0A5A8DZG2</accession>
<dbReference type="Proteomes" id="UP000324907">
    <property type="component" value="Unassembled WGS sequence"/>
</dbReference>
<sequence>MTFDDGDDDARGKSLSLPTKASDAAGQEAPASHRRSSEGSGSMTSVFGIGMLSTGLNGIRSMFLPKNASLINFDAEPDDEADEEEERREAQKRAAAAVPPPIIPASGHSRPAQVAPAAGPPGPAPPAASDSPHVPPAPAAPAPGGASAAPGPPTSSRGRRSKRAVVSRYVNTFSGAGPGAGAPSGAPLPPRPAGNPKAVFNPASMG</sequence>
<evidence type="ECO:0000313" key="3">
    <source>
        <dbReference type="EMBL" id="KAA0169081.1"/>
    </source>
</evidence>
<feature type="compositionally biased region" description="Acidic residues" evidence="1">
    <location>
        <begin position="75"/>
        <end position="86"/>
    </location>
</feature>
<name>A0A5A8DZG2_CAFRO</name>
<proteinExistence type="predicted"/>
<protein>
    <submittedName>
        <fullName evidence="3">Uncharacterized protein</fullName>
    </submittedName>
</protein>
<dbReference type="AlphaFoldDB" id="A0A5A8DZG2"/>
<evidence type="ECO:0000313" key="2">
    <source>
        <dbReference type="EMBL" id="KAA0168317.1"/>
    </source>
</evidence>
<gene>
    <name evidence="2" type="ORF">FNF28_02477</name>
    <name evidence="3" type="ORF">FNF31_00241</name>
</gene>
<dbReference type="EMBL" id="VLTM01000001">
    <property type="protein sequence ID" value="KAA0169081.1"/>
    <property type="molecule type" value="Genomic_DNA"/>
</dbReference>
<feature type="region of interest" description="Disordered" evidence="1">
    <location>
        <begin position="1"/>
        <end position="48"/>
    </location>
</feature>
<evidence type="ECO:0000256" key="1">
    <source>
        <dbReference type="SAM" id="MobiDB-lite"/>
    </source>
</evidence>
<organism evidence="3 5">
    <name type="scientific">Cafeteria roenbergensis</name>
    <name type="common">Marine flagellate</name>
    <dbReference type="NCBI Taxonomy" id="33653"/>
    <lineage>
        <taxon>Eukaryota</taxon>
        <taxon>Sar</taxon>
        <taxon>Stramenopiles</taxon>
        <taxon>Bigyra</taxon>
        <taxon>Opalozoa</taxon>
        <taxon>Bicosoecida</taxon>
        <taxon>Cafeteriaceae</taxon>
        <taxon>Cafeteria</taxon>
    </lineage>
</organism>
<dbReference type="EMBL" id="VLTL01000028">
    <property type="protein sequence ID" value="KAA0168317.1"/>
    <property type="molecule type" value="Genomic_DNA"/>
</dbReference>
<comment type="caution">
    <text evidence="3">The sequence shown here is derived from an EMBL/GenBank/DDBJ whole genome shotgun (WGS) entry which is preliminary data.</text>
</comment>
<dbReference type="Proteomes" id="UP000325113">
    <property type="component" value="Unassembled WGS sequence"/>
</dbReference>
<evidence type="ECO:0000313" key="5">
    <source>
        <dbReference type="Proteomes" id="UP000325113"/>
    </source>
</evidence>